<reference evidence="3 4" key="1">
    <citation type="submission" date="2024-03" db="EMBL/GenBank/DDBJ databases">
        <title>The genome assembly and annotation of the cricket Gryllus longicercus Weissman &amp; Gray.</title>
        <authorList>
            <person name="Szrajer S."/>
            <person name="Gray D."/>
            <person name="Ylla G."/>
        </authorList>
    </citation>
    <scope>NUCLEOTIDE SEQUENCE [LARGE SCALE GENOMIC DNA]</scope>
    <source>
        <strain evidence="3">DAG 2021-001</strain>
        <tissue evidence="3">Whole body minus gut</tissue>
    </source>
</reference>
<feature type="domain" description="RXYLT1 C-terminal" evidence="1">
    <location>
        <begin position="219"/>
        <end position="405"/>
    </location>
</feature>
<feature type="domain" description="RXYLT1 N-terminal" evidence="2">
    <location>
        <begin position="74"/>
        <end position="213"/>
    </location>
</feature>
<dbReference type="AlphaFoldDB" id="A0AAN9Z4U7"/>
<dbReference type="InterPro" id="IPR055286">
    <property type="entry name" value="RXYLT1-like"/>
</dbReference>
<dbReference type="GO" id="GO:0035269">
    <property type="term" value="P:protein O-linked glycosylation via mannose"/>
    <property type="evidence" value="ECO:0007669"/>
    <property type="project" value="InterPro"/>
</dbReference>
<dbReference type="GO" id="GO:0005794">
    <property type="term" value="C:Golgi apparatus"/>
    <property type="evidence" value="ECO:0007669"/>
    <property type="project" value="TreeGrafter"/>
</dbReference>
<dbReference type="GO" id="GO:0120053">
    <property type="term" value="F:ribitol beta-1,4-xylosyltransferase activity"/>
    <property type="evidence" value="ECO:0007669"/>
    <property type="project" value="InterPro"/>
</dbReference>
<sequence length="407" mass="47155">MKTILKLLLVLLLILYVCVTLLSVWKLYSPKENGNLPHRKSIFSLNNKLIKSAYDVPKHSRVQNQAFLFNVNKVEVWGKAAIGTYFWIHVMNADLDNQRNAMVITSNLTIGNTALMFRTGPGLIQTTAPYDVEHLILILNGRSQEKLVASTMWLDYLPQYTKLKKLAVIILGNEECENSWIWPYMKSRGGMIDIAFLVYDSPMIDNKQFYQWPLGVAVYRGFPNILPEQVDVSSKRPFMCNFLGTVYANSSRAILMRVIETSRFWKRCILKGREKWIPYETKETFDAYMYSLSHSDLTLSPVGKNSECYRIYEAMSMGSVPVIEDVVTPGSCDRSNKSPLRLLKKHKAPVIYIKSWYSLPELLQRESRLSLSSKVERRRNVVEWYRRFKAKLSNEFIHTIENKFFGL</sequence>
<protein>
    <submittedName>
        <fullName evidence="3">Uncharacterized protein</fullName>
    </submittedName>
</protein>
<name>A0AAN9Z4U7_9ORTH</name>
<evidence type="ECO:0000259" key="2">
    <source>
        <dbReference type="Pfam" id="PF24786"/>
    </source>
</evidence>
<organism evidence="3 4">
    <name type="scientific">Gryllus longicercus</name>
    <dbReference type="NCBI Taxonomy" id="2509291"/>
    <lineage>
        <taxon>Eukaryota</taxon>
        <taxon>Metazoa</taxon>
        <taxon>Ecdysozoa</taxon>
        <taxon>Arthropoda</taxon>
        <taxon>Hexapoda</taxon>
        <taxon>Insecta</taxon>
        <taxon>Pterygota</taxon>
        <taxon>Neoptera</taxon>
        <taxon>Polyneoptera</taxon>
        <taxon>Orthoptera</taxon>
        <taxon>Ensifera</taxon>
        <taxon>Gryllidea</taxon>
        <taxon>Grylloidea</taxon>
        <taxon>Gryllidae</taxon>
        <taxon>Gryllinae</taxon>
        <taxon>Gryllus</taxon>
    </lineage>
</organism>
<evidence type="ECO:0000259" key="1">
    <source>
        <dbReference type="Pfam" id="PF24785"/>
    </source>
</evidence>
<dbReference type="PANTHER" id="PTHR15576:SF1">
    <property type="entry name" value="RIBITOL-5-PHOSPHATE XYLOSYLTRANSFERASE 1"/>
    <property type="match status" value="1"/>
</dbReference>
<dbReference type="EMBL" id="JAZDUA010000251">
    <property type="protein sequence ID" value="KAK7862902.1"/>
    <property type="molecule type" value="Genomic_DNA"/>
</dbReference>
<accession>A0AAN9Z4U7</accession>
<dbReference type="Proteomes" id="UP001378592">
    <property type="component" value="Unassembled WGS sequence"/>
</dbReference>
<dbReference type="Pfam" id="PF24785">
    <property type="entry name" value="RXYLT1_C"/>
    <property type="match status" value="1"/>
</dbReference>
<keyword evidence="4" id="KW-1185">Reference proteome</keyword>
<dbReference type="CDD" id="cd21099">
    <property type="entry name" value="RXYLT1-like"/>
    <property type="match status" value="1"/>
</dbReference>
<proteinExistence type="predicted"/>
<comment type="caution">
    <text evidence="3">The sequence shown here is derived from an EMBL/GenBank/DDBJ whole genome shotgun (WGS) entry which is preliminary data.</text>
</comment>
<dbReference type="InterPro" id="IPR057538">
    <property type="entry name" value="RXYLT1_C"/>
</dbReference>
<evidence type="ECO:0000313" key="3">
    <source>
        <dbReference type="EMBL" id="KAK7862902.1"/>
    </source>
</evidence>
<gene>
    <name evidence="3" type="ORF">R5R35_002454</name>
</gene>
<dbReference type="PANTHER" id="PTHR15576">
    <property type="entry name" value="RIBITOL-5-PHOSPHATE XYLOSYLTRANSFERASE 1"/>
    <property type="match status" value="1"/>
</dbReference>
<evidence type="ECO:0000313" key="4">
    <source>
        <dbReference type="Proteomes" id="UP001378592"/>
    </source>
</evidence>
<dbReference type="Pfam" id="PF24786">
    <property type="entry name" value="RXYLT1_N"/>
    <property type="match status" value="1"/>
</dbReference>
<dbReference type="InterPro" id="IPR057539">
    <property type="entry name" value="RXYLT1_N"/>
</dbReference>